<dbReference type="AlphaFoldDB" id="A0A5B7IWA8"/>
<accession>A0A5B7IWA8</accession>
<organism evidence="2 3">
    <name type="scientific">Portunus trituberculatus</name>
    <name type="common">Swimming crab</name>
    <name type="synonym">Neptunus trituberculatus</name>
    <dbReference type="NCBI Taxonomy" id="210409"/>
    <lineage>
        <taxon>Eukaryota</taxon>
        <taxon>Metazoa</taxon>
        <taxon>Ecdysozoa</taxon>
        <taxon>Arthropoda</taxon>
        <taxon>Crustacea</taxon>
        <taxon>Multicrustacea</taxon>
        <taxon>Malacostraca</taxon>
        <taxon>Eumalacostraca</taxon>
        <taxon>Eucarida</taxon>
        <taxon>Decapoda</taxon>
        <taxon>Pleocyemata</taxon>
        <taxon>Brachyura</taxon>
        <taxon>Eubrachyura</taxon>
        <taxon>Portunoidea</taxon>
        <taxon>Portunidae</taxon>
        <taxon>Portuninae</taxon>
        <taxon>Portunus</taxon>
    </lineage>
</organism>
<dbReference type="Proteomes" id="UP000324222">
    <property type="component" value="Unassembled WGS sequence"/>
</dbReference>
<proteinExistence type="predicted"/>
<evidence type="ECO:0000313" key="2">
    <source>
        <dbReference type="EMBL" id="MPC86479.1"/>
    </source>
</evidence>
<protein>
    <submittedName>
        <fullName evidence="2">Uncharacterized protein</fullName>
    </submittedName>
</protein>
<dbReference type="OrthoDB" id="8742770at2759"/>
<comment type="caution">
    <text evidence="2">The sequence shown here is derived from an EMBL/GenBank/DDBJ whole genome shotgun (WGS) entry which is preliminary data.</text>
</comment>
<sequence>MTSPHSDQSATGEGVTSSPVSNQSESGAIAEAGGGESTAGATSPVDKDLKEAIDTTVKSLSDRSQSFLKSTGEVIRGRRSTNEVGRLGILRWFRMCEVEAAREVEVEGMRVLVRLGSWPWLWMVAVEKTVVGCGCMEEREVICLLYVHGERE</sequence>
<feature type="region of interest" description="Disordered" evidence="1">
    <location>
        <begin position="1"/>
        <end position="47"/>
    </location>
</feature>
<keyword evidence="3" id="KW-1185">Reference proteome</keyword>
<evidence type="ECO:0000313" key="3">
    <source>
        <dbReference type="Proteomes" id="UP000324222"/>
    </source>
</evidence>
<gene>
    <name evidence="2" type="ORF">E2C01_081309</name>
</gene>
<feature type="compositionally biased region" description="Polar residues" evidence="1">
    <location>
        <begin position="1"/>
        <end position="23"/>
    </location>
</feature>
<dbReference type="EMBL" id="VSRR010071592">
    <property type="protein sequence ID" value="MPC86479.1"/>
    <property type="molecule type" value="Genomic_DNA"/>
</dbReference>
<evidence type="ECO:0000256" key="1">
    <source>
        <dbReference type="SAM" id="MobiDB-lite"/>
    </source>
</evidence>
<name>A0A5B7IWA8_PORTR</name>
<reference evidence="2 3" key="1">
    <citation type="submission" date="2019-05" db="EMBL/GenBank/DDBJ databases">
        <title>Another draft genome of Portunus trituberculatus and its Hox gene families provides insights of decapod evolution.</title>
        <authorList>
            <person name="Jeong J.-H."/>
            <person name="Song I."/>
            <person name="Kim S."/>
            <person name="Choi T."/>
            <person name="Kim D."/>
            <person name="Ryu S."/>
            <person name="Kim W."/>
        </authorList>
    </citation>
    <scope>NUCLEOTIDE SEQUENCE [LARGE SCALE GENOMIC DNA]</scope>
    <source>
        <tissue evidence="2">Muscle</tissue>
    </source>
</reference>